<dbReference type="PANTHER" id="PTHR43626">
    <property type="entry name" value="ACYL-COA N-ACYLTRANSFERASE"/>
    <property type="match status" value="1"/>
</dbReference>
<evidence type="ECO:0000256" key="1">
    <source>
        <dbReference type="ARBA" id="ARBA00022679"/>
    </source>
</evidence>
<dbReference type="Pfam" id="PF00583">
    <property type="entry name" value="Acetyltransf_1"/>
    <property type="match status" value="1"/>
</dbReference>
<dbReference type="CDD" id="cd04301">
    <property type="entry name" value="NAT_SF"/>
    <property type="match status" value="1"/>
</dbReference>
<evidence type="ECO:0000313" key="5">
    <source>
        <dbReference type="Proteomes" id="UP001209083"/>
    </source>
</evidence>
<protein>
    <submittedName>
        <fullName evidence="4">GNAT family N-acetyltransferase</fullName>
    </submittedName>
</protein>
<name>A0ABY8QZ08_9MICO</name>
<keyword evidence="1" id="KW-0808">Transferase</keyword>
<dbReference type="Proteomes" id="UP001209083">
    <property type="component" value="Chromosome"/>
</dbReference>
<dbReference type="InterPro" id="IPR045039">
    <property type="entry name" value="NSI-like"/>
</dbReference>
<feature type="domain" description="N-acetyltransferase" evidence="3">
    <location>
        <begin position="1"/>
        <end position="143"/>
    </location>
</feature>
<accession>A0ABY8QZ08</accession>
<organism evidence="4 5">
    <name type="scientific">Saxibacter everestensis</name>
    <dbReference type="NCBI Taxonomy" id="2909229"/>
    <lineage>
        <taxon>Bacteria</taxon>
        <taxon>Bacillati</taxon>
        <taxon>Actinomycetota</taxon>
        <taxon>Actinomycetes</taxon>
        <taxon>Micrococcales</taxon>
        <taxon>Brevibacteriaceae</taxon>
        <taxon>Saxibacter</taxon>
    </lineage>
</organism>
<keyword evidence="5" id="KW-1185">Reference proteome</keyword>
<dbReference type="PROSITE" id="PS51186">
    <property type="entry name" value="GNAT"/>
    <property type="match status" value="1"/>
</dbReference>
<dbReference type="SUPFAM" id="SSF55729">
    <property type="entry name" value="Acyl-CoA N-acyltransferases (Nat)"/>
    <property type="match status" value="1"/>
</dbReference>
<reference evidence="4 5" key="1">
    <citation type="submission" date="2023-05" db="EMBL/GenBank/DDBJ databases">
        <title>Lithophilousrod everest ZFBP1038 complete genpme.</title>
        <authorList>
            <person name="Tian M."/>
        </authorList>
    </citation>
    <scope>NUCLEOTIDE SEQUENCE [LARGE SCALE GENOMIC DNA]</scope>
    <source>
        <strain evidence="4 5">ZFBP1038</strain>
    </source>
</reference>
<evidence type="ECO:0000259" key="3">
    <source>
        <dbReference type="PROSITE" id="PS51186"/>
    </source>
</evidence>
<proteinExistence type="predicted"/>
<dbReference type="InterPro" id="IPR000182">
    <property type="entry name" value="GNAT_dom"/>
</dbReference>
<sequence length="146" mass="16505">MEIEISAEYQAAEVVDLYDSVGWFQYTRDAGKLLRSLKNSHCVLTARNESGRLDGLTRALSDGETVCYVQDLLVRPSTQRSGIGRALVEELKRRYAGCRFFVLSTDAAGTEDAEKSHPFYRELGLIPHSEQRLEAFALPLKRQEHL</sequence>
<dbReference type="RefSeq" id="WP_349640423.1">
    <property type="nucleotide sequence ID" value="NZ_CP090958.1"/>
</dbReference>
<dbReference type="EMBL" id="CP090958">
    <property type="protein sequence ID" value="WGW13600.1"/>
    <property type="molecule type" value="Genomic_DNA"/>
</dbReference>
<dbReference type="InterPro" id="IPR016181">
    <property type="entry name" value="Acyl_CoA_acyltransferase"/>
</dbReference>
<evidence type="ECO:0000313" key="4">
    <source>
        <dbReference type="EMBL" id="WGW13600.1"/>
    </source>
</evidence>
<keyword evidence="2" id="KW-0012">Acyltransferase</keyword>
<gene>
    <name evidence="4" type="ORF">LWF01_07540</name>
</gene>
<dbReference type="Gene3D" id="3.40.630.30">
    <property type="match status" value="1"/>
</dbReference>
<evidence type="ECO:0000256" key="2">
    <source>
        <dbReference type="ARBA" id="ARBA00023315"/>
    </source>
</evidence>
<dbReference type="PANTHER" id="PTHR43626:SF4">
    <property type="entry name" value="GCN5-RELATED N-ACETYLTRANSFERASE 2, CHLOROPLASTIC"/>
    <property type="match status" value="1"/>
</dbReference>